<evidence type="ECO:0000313" key="1">
    <source>
        <dbReference type="EMBL" id="ACR75007.1"/>
    </source>
</evidence>
<dbReference type="HOGENOM" id="CLU_3117976_0_0_9"/>
<dbReference type="KEGG" id="ere:EUBREC_1247"/>
<organism evidence="1 2">
    <name type="scientific">Agathobacter rectalis (strain ATCC 33656 / DSM 3377 / JCM 17463 / KCTC 5835 / VPI 0990)</name>
    <name type="common">Eubacterium rectale</name>
    <dbReference type="NCBI Taxonomy" id="515619"/>
    <lineage>
        <taxon>Bacteria</taxon>
        <taxon>Bacillati</taxon>
        <taxon>Bacillota</taxon>
        <taxon>Clostridia</taxon>
        <taxon>Lachnospirales</taxon>
        <taxon>Lachnospiraceae</taxon>
        <taxon>Agathobacter</taxon>
    </lineage>
</organism>
<protein>
    <submittedName>
        <fullName evidence="1">Uncharacterized protein</fullName>
    </submittedName>
</protein>
<dbReference type="Proteomes" id="UP000001477">
    <property type="component" value="Chromosome"/>
</dbReference>
<name>C4Z7Z0_AGARV</name>
<accession>C4Z7Z0</accession>
<gene>
    <name evidence="1" type="ordered locus">EUBREC_1247</name>
</gene>
<dbReference type="STRING" id="515619.EUBREC_1247"/>
<evidence type="ECO:0000313" key="2">
    <source>
        <dbReference type="Proteomes" id="UP000001477"/>
    </source>
</evidence>
<reference evidence="1 2" key="1">
    <citation type="journal article" date="2009" name="Proc. Natl. Acad. Sci. U.S.A.">
        <title>Characterizing a model human gut microbiota composed of members of its two dominant bacterial phyla.</title>
        <authorList>
            <person name="Mahowald M.A."/>
            <person name="Rey F.E."/>
            <person name="Seedorf H."/>
            <person name="Turnbaugh P.J."/>
            <person name="Fulton R.S."/>
            <person name="Wollam A."/>
            <person name="Shah N."/>
            <person name="Wang C."/>
            <person name="Magrini V."/>
            <person name="Wilson R.K."/>
            <person name="Cantarel B.L."/>
            <person name="Coutinho P.M."/>
            <person name="Henrissat B."/>
            <person name="Crock L.W."/>
            <person name="Russell A."/>
            <person name="Verberkmoes N.C."/>
            <person name="Hettich R.L."/>
            <person name="Gordon J.I."/>
        </authorList>
    </citation>
    <scope>NUCLEOTIDE SEQUENCE [LARGE SCALE GENOMIC DNA]</scope>
    <source>
        <strain evidence="2">ATCC 33656 / DSM 3377 / JCM 17463 / KCTC 5835 / LMG 30912 / VPI 0990</strain>
    </source>
</reference>
<dbReference type="PaxDb" id="515619-EUBREC_1247"/>
<dbReference type="AlphaFoldDB" id="C4Z7Z0"/>
<proteinExistence type="predicted"/>
<sequence length="50" mass="6100">MIFLAFFFINYLSFLLFFSIKDTIWTNLFSIVIPVKEIHLYKFPFLNIFS</sequence>
<dbReference type="EMBL" id="CP001107">
    <property type="protein sequence ID" value="ACR75007.1"/>
    <property type="molecule type" value="Genomic_DNA"/>
</dbReference>